<gene>
    <name evidence="8" type="ORF">KL928_001835</name>
    <name evidence="9" type="ORF">KL940_002166</name>
</gene>
<dbReference type="SUPFAM" id="SSF50978">
    <property type="entry name" value="WD40 repeat-like"/>
    <property type="match status" value="1"/>
</dbReference>
<dbReference type="RefSeq" id="XP_043061112.1">
    <property type="nucleotide sequence ID" value="XM_043202244.1"/>
</dbReference>
<evidence type="ECO:0000256" key="4">
    <source>
        <dbReference type="ARBA" id="ARBA00022786"/>
    </source>
</evidence>
<dbReference type="InterPro" id="IPR024789">
    <property type="entry name" value="APC4"/>
</dbReference>
<accession>A0AAN6DIZ5</accession>
<comment type="caution">
    <text evidence="8">The sequence shown here is derived from an EMBL/GenBank/DDBJ whole genome shotgun (WGS) entry which is preliminary data.</text>
</comment>
<evidence type="ECO:0000313" key="11">
    <source>
        <dbReference type="Proteomes" id="UP001197328"/>
    </source>
</evidence>
<proteinExistence type="predicted"/>
<protein>
    <recommendedName>
        <fullName evidence="1">Anaphase-promoting complex subunit 4</fullName>
    </recommendedName>
</protein>
<dbReference type="Proteomes" id="UP001197328">
    <property type="component" value="Unassembled WGS sequence"/>
</dbReference>
<dbReference type="InterPro" id="IPR024790">
    <property type="entry name" value="APC4_long_dom"/>
</dbReference>
<dbReference type="Proteomes" id="UP001196530">
    <property type="component" value="Unassembled WGS sequence"/>
</dbReference>
<evidence type="ECO:0000256" key="3">
    <source>
        <dbReference type="ARBA" id="ARBA00022776"/>
    </source>
</evidence>
<evidence type="ECO:0000313" key="10">
    <source>
        <dbReference type="Proteomes" id="UP001196530"/>
    </source>
</evidence>
<dbReference type="GO" id="GO:0070979">
    <property type="term" value="P:protein K11-linked ubiquitination"/>
    <property type="evidence" value="ECO:0007669"/>
    <property type="project" value="TreeGrafter"/>
</dbReference>
<keyword evidence="5" id="KW-0131">Cell cycle</keyword>
<evidence type="ECO:0000256" key="1">
    <source>
        <dbReference type="ARBA" id="ARBA00016067"/>
    </source>
</evidence>
<keyword evidence="4" id="KW-0833">Ubl conjugation pathway</keyword>
<dbReference type="InterPro" id="IPR036322">
    <property type="entry name" value="WD40_repeat_dom_sf"/>
</dbReference>
<feature type="domain" description="Anaphase-promoting complex subunit 4 long" evidence="7">
    <location>
        <begin position="219"/>
        <end position="423"/>
    </location>
</feature>
<sequence>MIDVDATSTQQLPFAVGSSKNFLWCPTMDLVSFQLSKNTLWVYRLGNQRVWTIELDDDQEIECLCWRPDGKVFAIISTKGQANLFDSSSGKLMLKFQIGSSIETCGWFNRLSTFDTASKYEQMFNINLTSSLPKLTSSHSSKKLVNDDQLIKCEDSSLDFLIIGSEHGMVSLVLYGIFIIENFQLPQLRDSYSTFLGICSSKNLVSHYILTEKEDGLFVIKLTTSFVEIYGNLLPRVCLACSKLVGLLTYVKELIDDLASECKPFEDYTMRIVDLLKTEIESQPESKGTTVDPVYDLYDLLLTGVMTEPTRAWISDYLGDRGLKRWTKLGKQYFESSRRNLFYNLIPALEHMLVYLTDLHGLSNWRENEGKLGLQSQLLDTAIELTSRLLRLLYQNMLRLNEQQQCFESFVQWLNAILVEITSDEKTPDIIKTKDVIRFLTTGLQKSANDESSQVFFDLKHTCEQFFDVIKSNMKTKMDSVMIRRIGDIGCVNAKLSIHSEDETEFGHVIMQQEKQLTIVKFECSTLDHSIYPLKFSDVLSGKTADIQGVFLNPSELVILVAFRDDMPKSDLLVIDTGDVMTGASTELSHKHIKKHNKFREGFIPKYLAINPLRRIACLLDSNKRSYIVVEI</sequence>
<dbReference type="Gene3D" id="2.130.10.10">
    <property type="entry name" value="YVTN repeat-like/Quinoprotein amine dehydrogenase"/>
    <property type="match status" value="1"/>
</dbReference>
<dbReference type="GeneID" id="66125886"/>
<organism evidence="8 10">
    <name type="scientific">Pichia angusta</name>
    <name type="common">Yeast</name>
    <name type="synonym">Hansenula polymorpha</name>
    <dbReference type="NCBI Taxonomy" id="870730"/>
    <lineage>
        <taxon>Eukaryota</taxon>
        <taxon>Fungi</taxon>
        <taxon>Dikarya</taxon>
        <taxon>Ascomycota</taxon>
        <taxon>Saccharomycotina</taxon>
        <taxon>Pichiomycetes</taxon>
        <taxon>Pichiales</taxon>
        <taxon>Pichiaceae</taxon>
        <taxon>Ogataea</taxon>
    </lineage>
</organism>
<evidence type="ECO:0000256" key="5">
    <source>
        <dbReference type="ARBA" id="ARBA00023306"/>
    </source>
</evidence>
<evidence type="ECO:0000313" key="8">
    <source>
        <dbReference type="EMBL" id="KAG7820398.1"/>
    </source>
</evidence>
<keyword evidence="2" id="KW-0132">Cell division</keyword>
<dbReference type="InterPro" id="IPR024977">
    <property type="entry name" value="Apc4-like_WD40_dom"/>
</dbReference>
<evidence type="ECO:0000313" key="9">
    <source>
        <dbReference type="EMBL" id="KAG7849798.1"/>
    </source>
</evidence>
<dbReference type="PANTHER" id="PTHR13260:SF0">
    <property type="entry name" value="ANAPHASE-PROMOTING COMPLEX SUBUNIT 4"/>
    <property type="match status" value="1"/>
</dbReference>
<reference evidence="8 11" key="1">
    <citation type="journal article" date="2021" name="G3 (Bethesda)">
        <title>Genomic diversity, chromosomal rearrangements, and interspecies hybridization in the ogataea polymorpha species complex.</title>
        <authorList>
            <person name="Hanson S.J."/>
            <person name="Cinneide E.O."/>
            <person name="Salzberg L.I."/>
            <person name="Wolfe K.H."/>
            <person name="McGowan J."/>
            <person name="Fitzpatrick D.A."/>
            <person name="Matlin K."/>
        </authorList>
    </citation>
    <scope>NUCLEOTIDE SEQUENCE</scope>
    <source>
        <strain evidence="9">51-138</strain>
        <strain evidence="8">61-244</strain>
    </source>
</reference>
<dbReference type="EMBL" id="JAHLVD010000005">
    <property type="protein sequence ID" value="KAG7849798.1"/>
    <property type="molecule type" value="Genomic_DNA"/>
</dbReference>
<evidence type="ECO:0000259" key="6">
    <source>
        <dbReference type="Pfam" id="PF12894"/>
    </source>
</evidence>
<name>A0AAN6DIZ5_PICAN</name>
<dbReference type="Pfam" id="PF12896">
    <property type="entry name" value="ANAPC4"/>
    <property type="match status" value="1"/>
</dbReference>
<dbReference type="AlphaFoldDB" id="A0AAN6DIZ5"/>
<dbReference type="GO" id="GO:0031145">
    <property type="term" value="P:anaphase-promoting complex-dependent catabolic process"/>
    <property type="evidence" value="ECO:0007669"/>
    <property type="project" value="InterPro"/>
</dbReference>
<dbReference type="GO" id="GO:0005680">
    <property type="term" value="C:anaphase-promoting complex"/>
    <property type="evidence" value="ECO:0007669"/>
    <property type="project" value="InterPro"/>
</dbReference>
<dbReference type="EMBL" id="JAHLUX010000003">
    <property type="protein sequence ID" value="KAG7820398.1"/>
    <property type="molecule type" value="Genomic_DNA"/>
</dbReference>
<keyword evidence="11" id="KW-1185">Reference proteome</keyword>
<keyword evidence="3" id="KW-0498">Mitosis</keyword>
<evidence type="ECO:0000256" key="2">
    <source>
        <dbReference type="ARBA" id="ARBA00022618"/>
    </source>
</evidence>
<evidence type="ECO:0000259" key="7">
    <source>
        <dbReference type="Pfam" id="PF12896"/>
    </source>
</evidence>
<dbReference type="Pfam" id="PF12894">
    <property type="entry name" value="ANAPC4_WD40"/>
    <property type="match status" value="1"/>
</dbReference>
<dbReference type="PANTHER" id="PTHR13260">
    <property type="entry name" value="ANAPHASE PROMOTING COMPLEX SUBUNIT 4 APC4"/>
    <property type="match status" value="1"/>
</dbReference>
<dbReference type="GO" id="GO:0034399">
    <property type="term" value="C:nuclear periphery"/>
    <property type="evidence" value="ECO:0007669"/>
    <property type="project" value="TreeGrafter"/>
</dbReference>
<feature type="domain" description="Anaphase-promoting complex subunit 4-like WD40" evidence="6">
    <location>
        <begin position="23"/>
        <end position="107"/>
    </location>
</feature>
<dbReference type="InterPro" id="IPR015943">
    <property type="entry name" value="WD40/YVTN_repeat-like_dom_sf"/>
</dbReference>
<dbReference type="GO" id="GO:0051301">
    <property type="term" value="P:cell division"/>
    <property type="evidence" value="ECO:0007669"/>
    <property type="project" value="UniProtKB-KW"/>
</dbReference>